<feature type="region of interest" description="Disordered" evidence="7">
    <location>
        <begin position="293"/>
        <end position="320"/>
    </location>
</feature>
<dbReference type="PANTHER" id="PTHR23502">
    <property type="entry name" value="MAJOR FACILITATOR SUPERFAMILY"/>
    <property type="match status" value="1"/>
</dbReference>
<dbReference type="InterPro" id="IPR011701">
    <property type="entry name" value="MFS"/>
</dbReference>
<evidence type="ECO:0000313" key="10">
    <source>
        <dbReference type="EMBL" id="ODV63442.1"/>
    </source>
</evidence>
<keyword evidence="11" id="KW-1185">Reference proteome</keyword>
<feature type="transmembrane region" description="Helical" evidence="8">
    <location>
        <begin position="94"/>
        <end position="117"/>
    </location>
</feature>
<reference evidence="11" key="1">
    <citation type="submission" date="2016-05" db="EMBL/GenBank/DDBJ databases">
        <title>Comparative genomics of biotechnologically important yeasts.</title>
        <authorList>
            <consortium name="DOE Joint Genome Institute"/>
            <person name="Riley R."/>
            <person name="Haridas S."/>
            <person name="Wolfe K.H."/>
            <person name="Lopes M.R."/>
            <person name="Hittinger C.T."/>
            <person name="Goker M."/>
            <person name="Salamov A."/>
            <person name="Wisecaver J."/>
            <person name="Long T.M."/>
            <person name="Aerts A.L."/>
            <person name="Barry K."/>
            <person name="Choi C."/>
            <person name="Clum A."/>
            <person name="Coughlan A.Y."/>
            <person name="Deshpande S."/>
            <person name="Douglass A.P."/>
            <person name="Hanson S.J."/>
            <person name="Klenk H.-P."/>
            <person name="Labutti K."/>
            <person name="Lapidus A."/>
            <person name="Lindquist E."/>
            <person name="Lipzen A."/>
            <person name="Meier-Kolthoff J.P."/>
            <person name="Ohm R.A."/>
            <person name="Otillar R.P."/>
            <person name="Pangilinan J."/>
            <person name="Peng Y."/>
            <person name="Rokas A."/>
            <person name="Rosa C.A."/>
            <person name="Scheuner C."/>
            <person name="Sibirny A.A."/>
            <person name="Slot J.C."/>
            <person name="Stielow J.B."/>
            <person name="Sun H."/>
            <person name="Kurtzman C.P."/>
            <person name="Blackwell M."/>
            <person name="Grigoriev I.V."/>
            <person name="Jeffries T.W."/>
        </authorList>
    </citation>
    <scope>NUCLEOTIDE SEQUENCE [LARGE SCALE GENOMIC DNA]</scope>
    <source>
        <strain evidence="11">DSM 1968</strain>
    </source>
</reference>
<accession>A0A1D2VP96</accession>
<dbReference type="PROSITE" id="PS50850">
    <property type="entry name" value="MFS"/>
    <property type="match status" value="1"/>
</dbReference>
<organism evidence="10 11">
    <name type="scientific">Ascoidea rubescens DSM 1968</name>
    <dbReference type="NCBI Taxonomy" id="1344418"/>
    <lineage>
        <taxon>Eukaryota</taxon>
        <taxon>Fungi</taxon>
        <taxon>Dikarya</taxon>
        <taxon>Ascomycota</taxon>
        <taxon>Saccharomycotina</taxon>
        <taxon>Saccharomycetes</taxon>
        <taxon>Ascoideaceae</taxon>
        <taxon>Ascoidea</taxon>
    </lineage>
</organism>
<feature type="transmembrane region" description="Helical" evidence="8">
    <location>
        <begin position="414"/>
        <end position="433"/>
    </location>
</feature>
<dbReference type="Proteomes" id="UP000095038">
    <property type="component" value="Unassembled WGS sequence"/>
</dbReference>
<comment type="subcellular location">
    <subcellularLocation>
        <location evidence="1">Membrane</location>
        <topology evidence="1">Multi-pass membrane protein</topology>
    </subcellularLocation>
</comment>
<feature type="region of interest" description="Disordered" evidence="7">
    <location>
        <begin position="1"/>
        <end position="61"/>
    </location>
</feature>
<feature type="transmembrane region" description="Helical" evidence="8">
    <location>
        <begin position="496"/>
        <end position="516"/>
    </location>
</feature>
<feature type="transmembrane region" description="Helical" evidence="8">
    <location>
        <begin position="194"/>
        <end position="212"/>
    </location>
</feature>
<evidence type="ECO:0000256" key="2">
    <source>
        <dbReference type="ARBA" id="ARBA00022448"/>
    </source>
</evidence>
<dbReference type="FunFam" id="1.20.1720.10:FF:000009">
    <property type="entry name" value="MFS multidrug transporter"/>
    <property type="match status" value="1"/>
</dbReference>
<feature type="compositionally biased region" description="Polar residues" evidence="7">
    <location>
        <begin position="49"/>
        <end position="60"/>
    </location>
</feature>
<dbReference type="AlphaFoldDB" id="A0A1D2VP96"/>
<evidence type="ECO:0000313" key="11">
    <source>
        <dbReference type="Proteomes" id="UP000095038"/>
    </source>
</evidence>
<evidence type="ECO:0000256" key="1">
    <source>
        <dbReference type="ARBA" id="ARBA00004141"/>
    </source>
</evidence>
<dbReference type="STRING" id="1344418.A0A1D2VP96"/>
<feature type="transmembrane region" description="Helical" evidence="8">
    <location>
        <begin position="129"/>
        <end position="149"/>
    </location>
</feature>
<feature type="transmembrane region" description="Helical" evidence="8">
    <location>
        <begin position="161"/>
        <end position="188"/>
    </location>
</feature>
<dbReference type="GO" id="GO:0005886">
    <property type="term" value="C:plasma membrane"/>
    <property type="evidence" value="ECO:0007669"/>
    <property type="project" value="TreeGrafter"/>
</dbReference>
<dbReference type="EMBL" id="KV454475">
    <property type="protein sequence ID" value="ODV63442.1"/>
    <property type="molecule type" value="Genomic_DNA"/>
</dbReference>
<dbReference type="FunCoup" id="A0A1D2VP96">
    <property type="interactions" value="21"/>
</dbReference>
<dbReference type="Pfam" id="PF07690">
    <property type="entry name" value="MFS_1"/>
    <property type="match status" value="1"/>
</dbReference>
<feature type="transmembrane region" description="Helical" evidence="8">
    <location>
        <begin position="251"/>
        <end position="269"/>
    </location>
</feature>
<keyword evidence="4 8" id="KW-1133">Transmembrane helix</keyword>
<evidence type="ECO:0000256" key="7">
    <source>
        <dbReference type="SAM" id="MobiDB-lite"/>
    </source>
</evidence>
<proteinExistence type="inferred from homology"/>
<keyword evidence="3 8" id="KW-0812">Transmembrane</keyword>
<evidence type="ECO:0000256" key="6">
    <source>
        <dbReference type="ARBA" id="ARBA00038347"/>
    </source>
</evidence>
<gene>
    <name evidence="10" type="ORF">ASCRUDRAFT_73299</name>
</gene>
<dbReference type="GeneID" id="30965864"/>
<sequence length="539" mass="60950">MDYNQSNSQKSKKYDNQSFHERQHTESDSDNDFNVQTIHGHPDLEKLNAKSNPNTLSRTKSIVPKNQRRGLLSHFCLIPEYNDPRDFPNKYKNFLLIVVACASIIGPMGTSILLPAMEDVIEMLNTQTYLVNISVGIYLLTLGIFPLWWSAISERKGRRNVYLISFFLMFCFSIGCALSTSIGMLIAFRVLSGAASASVQSVGAGSISDLYAPKERGTAMGLFYLGPLMGPFLAPLIGGAIATRFGFRGTQWFLVIFSGFLDFVILFGLPETLRKQSSKDAIARVLASRRENHEADSSNSDLEKNYDKEHNNDVNHNNNGENINRLLKKIESRSLVTQNLEKGPIVDTIGPINVSKIDSSDPNLVARIHNQDIKGITKEVEKELENNHEEDYDIKNTIYIYVFQPVRSLIFFRYPPVFLAVFFSSITFLPVYINNIALSNLYSQEPYNFGPMLIGLVYLPNSAGYIVASVLGGKYVDSLLKKYEKKYGFLAPEARISYNMLMAIIFFPISLLITGWCFQKETHWFFLCLEPLFLELLRC</sequence>
<evidence type="ECO:0000256" key="3">
    <source>
        <dbReference type="ARBA" id="ARBA00022692"/>
    </source>
</evidence>
<dbReference type="Gene3D" id="1.20.1720.10">
    <property type="entry name" value="Multidrug resistance protein D"/>
    <property type="match status" value="1"/>
</dbReference>
<feature type="compositionally biased region" description="Basic and acidic residues" evidence="7">
    <location>
        <begin position="293"/>
        <end position="313"/>
    </location>
</feature>
<keyword evidence="2" id="KW-0813">Transport</keyword>
<dbReference type="OrthoDB" id="3936150at2759"/>
<dbReference type="InterPro" id="IPR036259">
    <property type="entry name" value="MFS_trans_sf"/>
</dbReference>
<dbReference type="GO" id="GO:0010509">
    <property type="term" value="P:intracellular polyamine homeostasis"/>
    <property type="evidence" value="ECO:0007669"/>
    <property type="project" value="TreeGrafter"/>
</dbReference>
<keyword evidence="5 8" id="KW-0472">Membrane</keyword>
<evidence type="ECO:0000256" key="4">
    <source>
        <dbReference type="ARBA" id="ARBA00022989"/>
    </source>
</evidence>
<dbReference type="InterPro" id="IPR020846">
    <property type="entry name" value="MFS_dom"/>
</dbReference>
<feature type="transmembrane region" description="Helical" evidence="8">
    <location>
        <begin position="453"/>
        <end position="476"/>
    </location>
</feature>
<evidence type="ECO:0000259" key="9">
    <source>
        <dbReference type="PROSITE" id="PS50850"/>
    </source>
</evidence>
<protein>
    <submittedName>
        <fullName evidence="10">MFS general substrate transporter</fullName>
    </submittedName>
</protein>
<feature type="transmembrane region" description="Helical" evidence="8">
    <location>
        <begin position="224"/>
        <end position="245"/>
    </location>
</feature>
<comment type="similarity">
    <text evidence="6">Belongs to the major facilitator superfamily. CAR1 family.</text>
</comment>
<dbReference type="GO" id="GO:0015203">
    <property type="term" value="F:polyamine transmembrane transporter activity"/>
    <property type="evidence" value="ECO:0007669"/>
    <property type="project" value="TreeGrafter"/>
</dbReference>
<dbReference type="RefSeq" id="XP_020049749.1">
    <property type="nucleotide sequence ID" value="XM_020192228.1"/>
</dbReference>
<name>A0A1D2VP96_9ASCO</name>
<evidence type="ECO:0000256" key="8">
    <source>
        <dbReference type="SAM" id="Phobius"/>
    </source>
</evidence>
<dbReference type="SUPFAM" id="SSF103473">
    <property type="entry name" value="MFS general substrate transporter"/>
    <property type="match status" value="1"/>
</dbReference>
<feature type="domain" description="Major facilitator superfamily (MFS) profile" evidence="9">
    <location>
        <begin position="95"/>
        <end position="539"/>
    </location>
</feature>
<feature type="compositionally biased region" description="Basic and acidic residues" evidence="7">
    <location>
        <begin position="12"/>
        <end position="27"/>
    </location>
</feature>
<evidence type="ECO:0000256" key="5">
    <source>
        <dbReference type="ARBA" id="ARBA00023136"/>
    </source>
</evidence>
<dbReference type="InParanoid" id="A0A1D2VP96"/>
<dbReference type="PANTHER" id="PTHR23502:SF5">
    <property type="entry name" value="QUINIDINE RESISTANCE PROTEIN 3"/>
    <property type="match status" value="1"/>
</dbReference>